<dbReference type="RefSeq" id="WP_282585750.1">
    <property type="nucleotide sequence ID" value="NZ_JAMOIM010000009.1"/>
</dbReference>
<proteinExistence type="predicted"/>
<accession>A0AA41YY35</accession>
<evidence type="ECO:0000313" key="2">
    <source>
        <dbReference type="Proteomes" id="UP001165667"/>
    </source>
</evidence>
<reference evidence="1" key="1">
    <citation type="submission" date="2022-05" db="EMBL/GenBank/DDBJ databases">
        <authorList>
            <person name="Pankratov T."/>
        </authorList>
    </citation>
    <scope>NUCLEOTIDE SEQUENCE</scope>
    <source>
        <strain evidence="1">BP6-180914</strain>
    </source>
</reference>
<name>A0AA41YY35_9HYPH</name>
<dbReference type="EMBL" id="JAMOIM010000009">
    <property type="protein sequence ID" value="MCW6509386.1"/>
    <property type="molecule type" value="Genomic_DNA"/>
</dbReference>
<comment type="caution">
    <text evidence="1">The sequence shown here is derived from an EMBL/GenBank/DDBJ whole genome shotgun (WGS) entry which is preliminary data.</text>
</comment>
<organism evidence="1 2">
    <name type="scientific">Lichenifustis flavocetrariae</name>
    <dbReference type="NCBI Taxonomy" id="2949735"/>
    <lineage>
        <taxon>Bacteria</taxon>
        <taxon>Pseudomonadati</taxon>
        <taxon>Pseudomonadota</taxon>
        <taxon>Alphaproteobacteria</taxon>
        <taxon>Hyphomicrobiales</taxon>
        <taxon>Lichenihabitantaceae</taxon>
        <taxon>Lichenifustis</taxon>
    </lineage>
</organism>
<dbReference type="AlphaFoldDB" id="A0AA41YY35"/>
<gene>
    <name evidence="1" type="ORF">M8523_15290</name>
</gene>
<sequence length="78" mass="8638">MIETKVVRAADRSVVVRDDAGHEFTFHCPTKSSGDVKAGHVAMTQDTPEAHDVTVDQYRAAREMALRHAQAMGWLSKD</sequence>
<dbReference type="Proteomes" id="UP001165667">
    <property type="component" value="Unassembled WGS sequence"/>
</dbReference>
<keyword evidence="2" id="KW-1185">Reference proteome</keyword>
<protein>
    <submittedName>
        <fullName evidence="1">Uncharacterized protein</fullName>
    </submittedName>
</protein>
<evidence type="ECO:0000313" key="1">
    <source>
        <dbReference type="EMBL" id="MCW6509386.1"/>
    </source>
</evidence>